<name>A0ABN9LQ79_9NEOB</name>
<evidence type="ECO:0000256" key="4">
    <source>
        <dbReference type="SAM" id="MobiDB-lite"/>
    </source>
</evidence>
<sequence>MELGQPSSPAVSDLEQSEQVRAPPQQRLSQQQWQEEQKRKRTHQQHGSTGGHSGSQRSKGSTVVSSSRGIPSMRTVSPQPVHSVKVQSFEFFFTTWIKNNLDMFYRSDQNALETNLPAGRFGGRTAHAPAILEDGGAQERRRTDHGRLDTLPFCIRVVLEAVIRNCDGVLVKQDDAMRVLKWKTNCECQEIPFLPARVVLQDFTGIPAMVDFAAMRDAVKKFDRDPKLVNPVCPTDLIADHSLQLDFTKWYFVFNWIPPHLVAPDVILWRDRRNGTCLHGEGVGTSSKVPLRGAGRY</sequence>
<keyword evidence="7" id="KW-1185">Reference proteome</keyword>
<keyword evidence="1" id="KW-0479">Metal-binding</keyword>
<feature type="region of interest" description="Disordered" evidence="4">
    <location>
        <begin position="1"/>
        <end position="79"/>
    </location>
</feature>
<dbReference type="InterPro" id="IPR006249">
    <property type="entry name" value="Aconitase/IRP2"/>
</dbReference>
<accession>A0ABN9LQ79</accession>
<evidence type="ECO:0000256" key="2">
    <source>
        <dbReference type="ARBA" id="ARBA00023004"/>
    </source>
</evidence>
<dbReference type="Pfam" id="PF00330">
    <property type="entry name" value="Aconitase"/>
    <property type="match status" value="1"/>
</dbReference>
<comment type="caution">
    <text evidence="6">The sequence shown here is derived from an EMBL/GenBank/DDBJ whole genome shotgun (WGS) entry which is preliminary data.</text>
</comment>
<proteinExistence type="predicted"/>
<keyword evidence="2" id="KW-0408">Iron</keyword>
<feature type="domain" description="Aconitase/3-isopropylmalate dehydratase large subunit alpha/beta/alpha" evidence="5">
    <location>
        <begin position="189"/>
        <end position="244"/>
    </location>
</feature>
<evidence type="ECO:0000256" key="1">
    <source>
        <dbReference type="ARBA" id="ARBA00022723"/>
    </source>
</evidence>
<feature type="compositionally biased region" description="Polar residues" evidence="4">
    <location>
        <begin position="1"/>
        <end position="10"/>
    </location>
</feature>
<evidence type="ECO:0000259" key="5">
    <source>
        <dbReference type="Pfam" id="PF00330"/>
    </source>
</evidence>
<dbReference type="InterPro" id="IPR015931">
    <property type="entry name" value="Acnase/IPM_dHydase_lsu_aba_1/3"/>
</dbReference>
<dbReference type="EMBL" id="CAUEEQ010022974">
    <property type="protein sequence ID" value="CAJ0944762.1"/>
    <property type="molecule type" value="Genomic_DNA"/>
</dbReference>
<organism evidence="6 7">
    <name type="scientific">Ranitomeya imitator</name>
    <name type="common">mimic poison frog</name>
    <dbReference type="NCBI Taxonomy" id="111125"/>
    <lineage>
        <taxon>Eukaryota</taxon>
        <taxon>Metazoa</taxon>
        <taxon>Chordata</taxon>
        <taxon>Craniata</taxon>
        <taxon>Vertebrata</taxon>
        <taxon>Euteleostomi</taxon>
        <taxon>Amphibia</taxon>
        <taxon>Batrachia</taxon>
        <taxon>Anura</taxon>
        <taxon>Neobatrachia</taxon>
        <taxon>Hyloidea</taxon>
        <taxon>Dendrobatidae</taxon>
        <taxon>Dendrobatinae</taxon>
        <taxon>Ranitomeya</taxon>
    </lineage>
</organism>
<dbReference type="PANTHER" id="PTHR11670">
    <property type="entry name" value="ACONITASE/IRON-RESPONSIVE ELEMENT FAMILY MEMBER"/>
    <property type="match status" value="1"/>
</dbReference>
<feature type="compositionally biased region" description="Low complexity" evidence="4">
    <location>
        <begin position="25"/>
        <end position="34"/>
    </location>
</feature>
<reference evidence="6" key="1">
    <citation type="submission" date="2023-07" db="EMBL/GenBank/DDBJ databases">
        <authorList>
            <person name="Stuckert A."/>
        </authorList>
    </citation>
    <scope>NUCLEOTIDE SEQUENCE</scope>
</reference>
<dbReference type="InterPro" id="IPR001030">
    <property type="entry name" value="Acoase/IPM_deHydtase_lsu_aba"/>
</dbReference>
<evidence type="ECO:0000313" key="7">
    <source>
        <dbReference type="Proteomes" id="UP001176940"/>
    </source>
</evidence>
<evidence type="ECO:0000256" key="3">
    <source>
        <dbReference type="ARBA" id="ARBA00023014"/>
    </source>
</evidence>
<feature type="compositionally biased region" description="Polar residues" evidence="4">
    <location>
        <begin position="59"/>
        <end position="79"/>
    </location>
</feature>
<keyword evidence="3" id="KW-0411">Iron-sulfur</keyword>
<dbReference type="SUPFAM" id="SSF53732">
    <property type="entry name" value="Aconitase iron-sulfur domain"/>
    <property type="match status" value="1"/>
</dbReference>
<dbReference type="Gene3D" id="3.30.499.10">
    <property type="entry name" value="Aconitase, domain 3"/>
    <property type="match status" value="1"/>
</dbReference>
<evidence type="ECO:0000313" key="6">
    <source>
        <dbReference type="EMBL" id="CAJ0944762.1"/>
    </source>
</evidence>
<dbReference type="Proteomes" id="UP001176940">
    <property type="component" value="Unassembled WGS sequence"/>
</dbReference>
<dbReference type="InterPro" id="IPR036008">
    <property type="entry name" value="Aconitase_4Fe-4S_dom"/>
</dbReference>
<gene>
    <name evidence="6" type="ORF">RIMI_LOCUS10567635</name>
</gene>
<protein>
    <recommendedName>
        <fullName evidence="5">Aconitase/3-isopropylmalate dehydratase large subunit alpha/beta/alpha domain-containing protein</fullName>
    </recommendedName>
</protein>